<evidence type="ECO:0000313" key="2">
    <source>
        <dbReference type="WBParaSite" id="SVE_1978800.1"/>
    </source>
</evidence>
<evidence type="ECO:0000313" key="1">
    <source>
        <dbReference type="Proteomes" id="UP000035680"/>
    </source>
</evidence>
<organism evidence="1 2">
    <name type="scientific">Strongyloides venezuelensis</name>
    <name type="common">Threadworm</name>
    <dbReference type="NCBI Taxonomy" id="75913"/>
    <lineage>
        <taxon>Eukaryota</taxon>
        <taxon>Metazoa</taxon>
        <taxon>Ecdysozoa</taxon>
        <taxon>Nematoda</taxon>
        <taxon>Chromadorea</taxon>
        <taxon>Rhabditida</taxon>
        <taxon>Tylenchina</taxon>
        <taxon>Panagrolaimomorpha</taxon>
        <taxon>Strongyloidoidea</taxon>
        <taxon>Strongyloididae</taxon>
        <taxon>Strongyloides</taxon>
    </lineage>
</organism>
<reference evidence="1" key="1">
    <citation type="submission" date="2014-07" db="EMBL/GenBank/DDBJ databases">
        <authorList>
            <person name="Martin A.A"/>
            <person name="De Silva N."/>
        </authorList>
    </citation>
    <scope>NUCLEOTIDE SEQUENCE</scope>
</reference>
<reference evidence="2" key="2">
    <citation type="submission" date="2015-08" db="UniProtKB">
        <authorList>
            <consortium name="WormBaseParasite"/>
        </authorList>
    </citation>
    <scope>IDENTIFICATION</scope>
</reference>
<accession>A0A0K0G4X6</accession>
<proteinExistence type="predicted"/>
<dbReference type="WBParaSite" id="SVE_1978800.1">
    <property type="protein sequence ID" value="SVE_1978800.1"/>
    <property type="gene ID" value="SVE_1978800"/>
</dbReference>
<name>A0A0K0G4X6_STRVS</name>
<dbReference type="Proteomes" id="UP000035680">
    <property type="component" value="Unassembled WGS sequence"/>
</dbReference>
<protein>
    <submittedName>
        <fullName evidence="2">F-box domain-containing protein</fullName>
    </submittedName>
</protein>
<keyword evidence="1" id="KW-1185">Reference proteome</keyword>
<sequence length="348" mass="41111">MAYVTEGGYPMSTSINSSRLSFNMLDCLPPETLRQILQYLTYQDVKNLENIEHFEHIINRYKVFLPREPKQFEIFCDESRLIYHFNSIDKTLLIPTMSTEVVNDMIRCYSIETLKLHNINETKHMEMMIDKIFPQMIKYRQKNIISLSLVGIYVPKDKSNIWRYVFSCILKKDCKTLTFDNVTLSGIFDHQIFNVCKNIVNVKWIITDSEESEKIRCGDLVMYNFMNYIRHSSPLKMEPLYAHMEMISPKSVVMFFDTWLNISSPAPFNIVIEKCDDAWKREFASECIISRLSNFNMQISSNKSYFSHVKMNCDNNSGITKITFNSIIDMPARHIHQRMSHGRFYRDF</sequence>
<dbReference type="AlphaFoldDB" id="A0A0K0G4X6"/>